<protein>
    <recommendedName>
        <fullName evidence="9">Mediator of RNA polymerase II transcription subunit 17</fullName>
    </recommendedName>
</protein>
<gene>
    <name evidence="7" type="ORF">Ae201684_014036</name>
</gene>
<evidence type="ECO:0000313" key="7">
    <source>
        <dbReference type="EMBL" id="KAF0728211.1"/>
    </source>
</evidence>
<keyword evidence="5" id="KW-0539">Nucleus</keyword>
<evidence type="ECO:0000256" key="1">
    <source>
        <dbReference type="ARBA" id="ARBA00004123"/>
    </source>
</evidence>
<keyword evidence="3" id="KW-0805">Transcription regulation</keyword>
<evidence type="ECO:0000256" key="4">
    <source>
        <dbReference type="ARBA" id="ARBA00023163"/>
    </source>
</evidence>
<dbReference type="Proteomes" id="UP000481153">
    <property type="component" value="Unassembled WGS sequence"/>
</dbReference>
<evidence type="ECO:0000256" key="5">
    <source>
        <dbReference type="ARBA" id="ARBA00023242"/>
    </source>
</evidence>
<dbReference type="GO" id="GO:0006357">
    <property type="term" value="P:regulation of transcription by RNA polymerase II"/>
    <property type="evidence" value="ECO:0007669"/>
    <property type="project" value="InterPro"/>
</dbReference>
<sequence length="727" mass="80380">MASEGDSKASGITLFPDDSNFPIVESFQPDGQETLCEEFSEAQVFGNVVVQLEKRRQKAKSNASRSDLDEYGASKRLKMEGLEGSESPDSVANPEASSTTPPTDKINGSDENEESIDPRVYYQPMVLELQAAVVELYQLVNTVDLVRPSKAPTKEPRYLEEVYCMRDDSNLQVNKEDLAYLLTSKSTQVGEAAETLLNGAKSLQAAIAKERIFFKGVRNLLGKWKICAPLHGTISRPFRAGEGLAVDCSYISAGSNFTPQAMPISSVAFAELSRTKSGFVKVKQPEFYLKRTIKVALESLSSFTKGFFTIPRPKGNDIKRNGEQFSGDVDDATFLDEQNENLLSDVQHSIFCEEAFQTIMNEALLPSAKWVDSIHHLANYLGDDTKKKKSPPNLPLSILSIRDDEVRLRIDENHLLSISLVGYESSPAEDESPSTRDAFLESTCEYAMSLLQQEIRSYHAYCKQQRQSAIDLIQSKSQAPDPRVLHSLVNVLSHNLLKDQIATFLDEIASKLAVQHGAGNVIRVLDDCLCQPFCDTVRGVFIMTRWKICQRSSSLSTFDIYVGKNFATEILIQGTRILYDDASLNRRDICGMDGFRALIFSIISKQLAECLYEDAVALGMNKASIDNDHLTVRIVAPGEWDGTFVGEGKVPDELNVGCVILQPSVMPDGKASVCCYVQAIYVANVKAYIISESDNTAAIDWGSLPGHSDSSKLLWLLRNLGLISDSK</sequence>
<dbReference type="EMBL" id="VJMJ01000181">
    <property type="protein sequence ID" value="KAF0728211.1"/>
    <property type="molecule type" value="Genomic_DNA"/>
</dbReference>
<organism evidence="7 8">
    <name type="scientific">Aphanomyces euteiches</name>
    <dbReference type="NCBI Taxonomy" id="100861"/>
    <lineage>
        <taxon>Eukaryota</taxon>
        <taxon>Sar</taxon>
        <taxon>Stramenopiles</taxon>
        <taxon>Oomycota</taxon>
        <taxon>Saprolegniomycetes</taxon>
        <taxon>Saprolegniales</taxon>
        <taxon>Verrucalvaceae</taxon>
        <taxon>Aphanomyces</taxon>
    </lineage>
</organism>
<dbReference type="GO" id="GO:0016592">
    <property type="term" value="C:mediator complex"/>
    <property type="evidence" value="ECO:0007669"/>
    <property type="project" value="InterPro"/>
</dbReference>
<name>A0A6G0WLP6_9STRA</name>
<evidence type="ECO:0000256" key="3">
    <source>
        <dbReference type="ARBA" id="ARBA00023015"/>
    </source>
</evidence>
<dbReference type="GO" id="GO:0070847">
    <property type="term" value="C:core mediator complex"/>
    <property type="evidence" value="ECO:0007669"/>
    <property type="project" value="TreeGrafter"/>
</dbReference>
<dbReference type="PANTHER" id="PTHR13114">
    <property type="entry name" value="MEDIATOR OF RNA POLYMERASE II TRANSCRIPTION SUBUNIT 17"/>
    <property type="match status" value="1"/>
</dbReference>
<accession>A0A6G0WLP6</accession>
<dbReference type="InterPro" id="IPR019313">
    <property type="entry name" value="Mediator_Med17"/>
</dbReference>
<proteinExistence type="inferred from homology"/>
<comment type="similarity">
    <text evidence="2">Belongs to the Mediator complex subunit 17 family.</text>
</comment>
<dbReference type="GO" id="GO:0003712">
    <property type="term" value="F:transcription coregulator activity"/>
    <property type="evidence" value="ECO:0007669"/>
    <property type="project" value="InterPro"/>
</dbReference>
<reference evidence="7 8" key="1">
    <citation type="submission" date="2019-07" db="EMBL/GenBank/DDBJ databases">
        <title>Genomics analysis of Aphanomyces spp. identifies a new class of oomycete effector associated with host adaptation.</title>
        <authorList>
            <person name="Gaulin E."/>
        </authorList>
    </citation>
    <scope>NUCLEOTIDE SEQUENCE [LARGE SCALE GENOMIC DNA]</scope>
    <source>
        <strain evidence="7 8">ATCC 201684</strain>
    </source>
</reference>
<comment type="subcellular location">
    <subcellularLocation>
        <location evidence="1">Nucleus</location>
    </subcellularLocation>
</comment>
<keyword evidence="8" id="KW-1185">Reference proteome</keyword>
<evidence type="ECO:0000256" key="2">
    <source>
        <dbReference type="ARBA" id="ARBA00005635"/>
    </source>
</evidence>
<evidence type="ECO:0008006" key="9">
    <source>
        <dbReference type="Google" id="ProtNLM"/>
    </source>
</evidence>
<dbReference type="PANTHER" id="PTHR13114:SF7">
    <property type="entry name" value="MEDIATOR OF RNA POLYMERASE II TRANSCRIPTION SUBUNIT 17"/>
    <property type="match status" value="1"/>
</dbReference>
<comment type="caution">
    <text evidence="7">The sequence shown here is derived from an EMBL/GenBank/DDBJ whole genome shotgun (WGS) entry which is preliminary data.</text>
</comment>
<evidence type="ECO:0000313" key="8">
    <source>
        <dbReference type="Proteomes" id="UP000481153"/>
    </source>
</evidence>
<evidence type="ECO:0000256" key="6">
    <source>
        <dbReference type="SAM" id="MobiDB-lite"/>
    </source>
</evidence>
<feature type="region of interest" description="Disordered" evidence="6">
    <location>
        <begin position="1"/>
        <end position="21"/>
    </location>
</feature>
<dbReference type="VEuPathDB" id="FungiDB:AeMF1_000998"/>
<feature type="region of interest" description="Disordered" evidence="6">
    <location>
        <begin position="56"/>
        <end position="115"/>
    </location>
</feature>
<feature type="compositionally biased region" description="Polar residues" evidence="6">
    <location>
        <begin position="87"/>
        <end position="102"/>
    </location>
</feature>
<dbReference type="AlphaFoldDB" id="A0A6G0WLP6"/>
<keyword evidence="4" id="KW-0804">Transcription</keyword>